<dbReference type="InterPro" id="IPR008984">
    <property type="entry name" value="SMAD_FHA_dom_sf"/>
</dbReference>
<evidence type="ECO:0000259" key="2">
    <source>
        <dbReference type="PROSITE" id="PS50006"/>
    </source>
</evidence>
<sequence length="310" mass="33950">MESQLPKVSPPRRLALRFISGKYQGGEFLLEDKKEIIVGRSSELDMVLVEDMVSRKHARIACGDPITIEDLGSTNGTFVNGERIKRATLKEGDRVLIGTNILKVVVAEGSSPGIRLPKRSEQPPSGRSPTRSMSGAIDEIPLPDLLQLLGTSKKTGLLVIRTDDEVGKIHLQKGTIIHASLDDSADLPPLKAAYRILAWGSGTFDFEPPDEVLPKDPVDVSVQEILMEGLRQLDELNAIKHKLPGKNAQLSVALPLKPLIRDLSPVELDVLQAVWNHAEMHVVMDKSTTSDLDTGRTLLKLISSGYVRVE</sequence>
<keyword evidence="4" id="KW-1185">Reference proteome</keyword>
<dbReference type="RefSeq" id="WP_136933138.1">
    <property type="nucleotide sequence ID" value="NZ_SSMQ01000044.1"/>
</dbReference>
<evidence type="ECO:0000313" key="4">
    <source>
        <dbReference type="Proteomes" id="UP000309215"/>
    </source>
</evidence>
<dbReference type="SUPFAM" id="SSF49879">
    <property type="entry name" value="SMAD/FHA domain"/>
    <property type="match status" value="1"/>
</dbReference>
<dbReference type="Gene3D" id="2.60.200.20">
    <property type="match status" value="1"/>
</dbReference>
<dbReference type="InterPro" id="IPR000253">
    <property type="entry name" value="FHA_dom"/>
</dbReference>
<dbReference type="PANTHER" id="PTHR36304">
    <property type="entry name" value="DOMAIN GTPASE-ACTIVATING PROTEIN, PUTATIVE-RELATED-RELATED"/>
    <property type="match status" value="1"/>
</dbReference>
<dbReference type="Pfam" id="PF14332">
    <property type="entry name" value="DUF4388"/>
    <property type="match status" value="1"/>
</dbReference>
<organism evidence="3 4">
    <name type="scientific">Polyangium fumosum</name>
    <dbReference type="NCBI Taxonomy" id="889272"/>
    <lineage>
        <taxon>Bacteria</taxon>
        <taxon>Pseudomonadati</taxon>
        <taxon>Myxococcota</taxon>
        <taxon>Polyangia</taxon>
        <taxon>Polyangiales</taxon>
        <taxon>Polyangiaceae</taxon>
        <taxon>Polyangium</taxon>
    </lineage>
</organism>
<proteinExistence type="predicted"/>
<dbReference type="PROSITE" id="PS50006">
    <property type="entry name" value="FHA_DOMAIN"/>
    <property type="match status" value="1"/>
</dbReference>
<feature type="compositionally biased region" description="Polar residues" evidence="1">
    <location>
        <begin position="122"/>
        <end position="133"/>
    </location>
</feature>
<dbReference type="Pfam" id="PF00498">
    <property type="entry name" value="FHA"/>
    <property type="match status" value="1"/>
</dbReference>
<dbReference type="OrthoDB" id="151099at2"/>
<dbReference type="SMART" id="SM00240">
    <property type="entry name" value="FHA"/>
    <property type="match status" value="1"/>
</dbReference>
<dbReference type="Proteomes" id="UP000309215">
    <property type="component" value="Unassembled WGS sequence"/>
</dbReference>
<dbReference type="PANTHER" id="PTHR36304:SF4">
    <property type="entry name" value="DUF4388 DOMAIN-CONTAINING PROTEIN"/>
    <property type="match status" value="1"/>
</dbReference>
<feature type="region of interest" description="Disordered" evidence="1">
    <location>
        <begin position="113"/>
        <end position="136"/>
    </location>
</feature>
<dbReference type="InterPro" id="IPR025497">
    <property type="entry name" value="PatA-like_N"/>
</dbReference>
<feature type="domain" description="FHA" evidence="2">
    <location>
        <begin position="36"/>
        <end position="84"/>
    </location>
</feature>
<dbReference type="CDD" id="cd00060">
    <property type="entry name" value="FHA"/>
    <property type="match status" value="1"/>
</dbReference>
<dbReference type="AlphaFoldDB" id="A0A4U1J1H3"/>
<evidence type="ECO:0000313" key="3">
    <source>
        <dbReference type="EMBL" id="TKD00785.1"/>
    </source>
</evidence>
<protein>
    <submittedName>
        <fullName evidence="3">DUF4388 domain-containing protein</fullName>
    </submittedName>
</protein>
<name>A0A4U1J1H3_9BACT</name>
<reference evidence="3 4" key="1">
    <citation type="submission" date="2019-04" db="EMBL/GenBank/DDBJ databases">
        <authorList>
            <person name="Li Y."/>
            <person name="Wang J."/>
        </authorList>
    </citation>
    <scope>NUCLEOTIDE SEQUENCE [LARGE SCALE GENOMIC DNA]</scope>
    <source>
        <strain evidence="3 4">DSM 14668</strain>
    </source>
</reference>
<gene>
    <name evidence="3" type="ORF">E8A74_33205</name>
</gene>
<comment type="caution">
    <text evidence="3">The sequence shown here is derived from an EMBL/GenBank/DDBJ whole genome shotgun (WGS) entry which is preliminary data.</text>
</comment>
<evidence type="ECO:0000256" key="1">
    <source>
        <dbReference type="SAM" id="MobiDB-lite"/>
    </source>
</evidence>
<accession>A0A4U1J1H3</accession>
<dbReference type="EMBL" id="SSMQ01000044">
    <property type="protein sequence ID" value="TKD00785.1"/>
    <property type="molecule type" value="Genomic_DNA"/>
</dbReference>